<organism evidence="4 5">
    <name type="scientific">Hippocampus comes</name>
    <name type="common">Tiger tail seahorse</name>
    <dbReference type="NCBI Taxonomy" id="109280"/>
    <lineage>
        <taxon>Eukaryota</taxon>
        <taxon>Metazoa</taxon>
        <taxon>Chordata</taxon>
        <taxon>Craniata</taxon>
        <taxon>Vertebrata</taxon>
        <taxon>Euteleostomi</taxon>
        <taxon>Actinopterygii</taxon>
        <taxon>Neopterygii</taxon>
        <taxon>Teleostei</taxon>
        <taxon>Neoteleostei</taxon>
        <taxon>Acanthomorphata</taxon>
        <taxon>Syngnathiaria</taxon>
        <taxon>Syngnathiformes</taxon>
        <taxon>Syngnathoidei</taxon>
        <taxon>Syngnathidae</taxon>
        <taxon>Hippocampus</taxon>
    </lineage>
</organism>
<dbReference type="InterPro" id="IPR033593">
    <property type="entry name" value="N-RASSF"/>
</dbReference>
<evidence type="ECO:0000313" key="5">
    <source>
        <dbReference type="Proteomes" id="UP000264820"/>
    </source>
</evidence>
<protein>
    <submittedName>
        <fullName evidence="4">Ras association domain-containing protein 8-like</fullName>
    </submittedName>
</protein>
<dbReference type="Ensembl" id="ENSHCOT00000009849.1">
    <property type="protein sequence ID" value="ENSHCOP00000002787.1"/>
    <property type="gene ID" value="ENSHCOG00000004041.1"/>
</dbReference>
<accession>A0A3Q2XGF9</accession>
<dbReference type="SUPFAM" id="SSF54236">
    <property type="entry name" value="Ubiquitin-like"/>
    <property type="match status" value="1"/>
</dbReference>
<evidence type="ECO:0000259" key="3">
    <source>
        <dbReference type="Pfam" id="PF21712"/>
    </source>
</evidence>
<feature type="compositionally biased region" description="Basic and acidic residues" evidence="2">
    <location>
        <begin position="111"/>
        <end position="127"/>
    </location>
</feature>
<feature type="coiled-coil region" evidence="1">
    <location>
        <begin position="152"/>
        <end position="230"/>
    </location>
</feature>
<dbReference type="InterPro" id="IPR029071">
    <property type="entry name" value="Ubiquitin-like_domsf"/>
</dbReference>
<reference evidence="4" key="1">
    <citation type="submission" date="2025-08" db="UniProtKB">
        <authorList>
            <consortium name="Ensembl"/>
        </authorList>
    </citation>
    <scope>IDENTIFICATION</scope>
</reference>
<sequence>MEIKVSVDGLPRLVCGVTDETTCQEVVTVLAQALGQPGRYMLRETFKDFERCMAPAERPLEMLKKYGEHAKDVQLTLLHSGPSVSDEMSRAKAWEWLENLGKTQVYSTSCDQEKNKKSKKTRAEKLDSFSNSNSEDEKNHLRETIICQLSYLQKLQVQIGCVDNEILELEESERTREEQKLIEEEMEQIRFWENELKAEEEFERDLQNQFHDMKAKVVDCKAKLEDYKNEMQKLNFCEAQNVDSKGGRRVADDNRTKDSNRQLFETELDVNSDRKWTPRNFNPSPASFPPSQIKERRYCLPVSTIYFRIVPWGVGRGAWVPEEMPLSNVAQSAPGVRKSKCHLVFCGQVPARYCQVFESLCILFLA</sequence>
<keyword evidence="1" id="KW-0175">Coiled coil</keyword>
<evidence type="ECO:0000256" key="1">
    <source>
        <dbReference type="SAM" id="Coils"/>
    </source>
</evidence>
<evidence type="ECO:0000256" key="2">
    <source>
        <dbReference type="SAM" id="MobiDB-lite"/>
    </source>
</evidence>
<dbReference type="InterPro" id="IPR048945">
    <property type="entry name" value="RASSF8/10_RA"/>
</dbReference>
<feature type="domain" description="Ras association" evidence="3">
    <location>
        <begin position="17"/>
        <end position="77"/>
    </location>
</feature>
<reference evidence="4" key="2">
    <citation type="submission" date="2025-09" db="UniProtKB">
        <authorList>
            <consortium name="Ensembl"/>
        </authorList>
    </citation>
    <scope>IDENTIFICATION</scope>
</reference>
<dbReference type="Gene3D" id="3.10.20.90">
    <property type="entry name" value="Phosphatidylinositol 3-kinase Catalytic Subunit, Chain A, domain 1"/>
    <property type="match status" value="1"/>
</dbReference>
<keyword evidence="5" id="KW-1185">Reference proteome</keyword>
<dbReference type="AlphaFoldDB" id="A0A3Q2XGF9"/>
<name>A0A3Q2XGF9_HIPCM</name>
<proteinExistence type="predicted"/>
<dbReference type="PANTHER" id="PTHR15286">
    <property type="entry name" value="RAS-ASSOCIATING DOMAIN CONTAINING PROTEIN"/>
    <property type="match status" value="1"/>
</dbReference>
<dbReference type="Pfam" id="PF21712">
    <property type="entry name" value="RASSF8-10_RA"/>
    <property type="match status" value="1"/>
</dbReference>
<dbReference type="PANTHER" id="PTHR15286:SF16">
    <property type="entry name" value="RAS ASSOCIATION DOMAIN-CONTAINING PROTEIN 8"/>
    <property type="match status" value="1"/>
</dbReference>
<dbReference type="Proteomes" id="UP000264820">
    <property type="component" value="Unplaced"/>
</dbReference>
<feature type="region of interest" description="Disordered" evidence="2">
    <location>
        <begin position="111"/>
        <end position="135"/>
    </location>
</feature>
<dbReference type="GeneTree" id="ENSGT00950000182839"/>
<evidence type="ECO:0000313" key="4">
    <source>
        <dbReference type="Ensembl" id="ENSHCOP00000002787.1"/>
    </source>
</evidence>